<dbReference type="Pfam" id="PF00196">
    <property type="entry name" value="GerE"/>
    <property type="match status" value="1"/>
</dbReference>
<dbReference type="GO" id="GO:0003677">
    <property type="term" value="F:DNA binding"/>
    <property type="evidence" value="ECO:0007669"/>
    <property type="project" value="UniProtKB-KW"/>
</dbReference>
<keyword evidence="3" id="KW-0804">Transcription</keyword>
<keyword evidence="1" id="KW-0805">Transcription regulation</keyword>
<gene>
    <name evidence="5" type="primary">citB</name>
    <name evidence="5" type="ORF">Ljor_1560</name>
</gene>
<dbReference type="GO" id="GO:0006355">
    <property type="term" value="P:regulation of DNA-templated transcription"/>
    <property type="evidence" value="ECO:0007669"/>
    <property type="project" value="InterPro"/>
</dbReference>
<evidence type="ECO:0000256" key="2">
    <source>
        <dbReference type="ARBA" id="ARBA00023125"/>
    </source>
</evidence>
<comment type="caution">
    <text evidence="5">The sequence shown here is derived from an EMBL/GenBank/DDBJ whole genome shotgun (WGS) entry which is preliminary data.</text>
</comment>
<sequence>MWVMDRKNSEQAVNPQNLINYTDYINQTCKSLFKLLGINHFSYVEINCDGEFFWLGSNSQYLERCIHQQLVDEAPVSILKTYPKSGFYLIDAYQEEYKAHSLPVFELLNDFEYGHSFRILEVDNQRTVKLYSFEAPLQRPDINQIYLNNLDVFKRFNMYFENKLSFIREGIHKNYIANSRHSEFLDLLNAPIQQNNRIVCEWENEFHNENEVQITPREKEILMWYLKGKTAEETARLLKISRRTIERHFENLREKLGCFSKNQIALKLLRLI</sequence>
<dbReference type="SUPFAM" id="SSF46894">
    <property type="entry name" value="C-terminal effector domain of the bipartite response regulators"/>
    <property type="match status" value="1"/>
</dbReference>
<dbReference type="InterPro" id="IPR016032">
    <property type="entry name" value="Sig_transdc_resp-reg_C-effctor"/>
</dbReference>
<reference evidence="5 6" key="1">
    <citation type="submission" date="2015-11" db="EMBL/GenBank/DDBJ databases">
        <title>Genomic analysis of 38 Legionella species identifies large and diverse effector repertoires.</title>
        <authorList>
            <person name="Burstein D."/>
            <person name="Amaro F."/>
            <person name="Zusman T."/>
            <person name="Lifshitz Z."/>
            <person name="Cohen O."/>
            <person name="Gilbert J.A."/>
            <person name="Pupko T."/>
            <person name="Shuman H.A."/>
            <person name="Segal G."/>
        </authorList>
    </citation>
    <scope>NUCLEOTIDE SEQUENCE [LARGE SCALE GENOMIC DNA]</scope>
    <source>
        <strain evidence="5 6">BL-540</strain>
    </source>
</reference>
<dbReference type="AlphaFoldDB" id="A0A0W0VBK9"/>
<dbReference type="Gene3D" id="1.10.10.10">
    <property type="entry name" value="Winged helix-like DNA-binding domain superfamily/Winged helix DNA-binding domain"/>
    <property type="match status" value="1"/>
</dbReference>
<dbReference type="PANTHER" id="PTHR44688:SF16">
    <property type="entry name" value="DNA-BINDING TRANSCRIPTIONAL ACTIVATOR DEVR_DOSR"/>
    <property type="match status" value="1"/>
</dbReference>
<dbReference type="PRINTS" id="PR00038">
    <property type="entry name" value="HTHLUXR"/>
</dbReference>
<evidence type="ECO:0000256" key="3">
    <source>
        <dbReference type="ARBA" id="ARBA00023163"/>
    </source>
</evidence>
<accession>A0A0W0VBK9</accession>
<dbReference type="PATRIC" id="fig|456.5.peg.1667"/>
<dbReference type="InterPro" id="IPR000792">
    <property type="entry name" value="Tscrpt_reg_LuxR_C"/>
</dbReference>
<evidence type="ECO:0000313" key="6">
    <source>
        <dbReference type="Proteomes" id="UP000055035"/>
    </source>
</evidence>
<name>A0A0W0VBK9_9GAMM</name>
<protein>
    <submittedName>
        <fullName evidence="5">Response regulator containing a CheY-like receiver domain and an HTH DNA-binding domain protein</fullName>
    </submittedName>
</protein>
<dbReference type="SMART" id="SM00421">
    <property type="entry name" value="HTH_LUXR"/>
    <property type="match status" value="1"/>
</dbReference>
<dbReference type="PANTHER" id="PTHR44688">
    <property type="entry name" value="DNA-BINDING TRANSCRIPTIONAL ACTIVATOR DEVR_DOSR"/>
    <property type="match status" value="1"/>
</dbReference>
<feature type="domain" description="HTH luxR-type" evidence="4">
    <location>
        <begin position="207"/>
        <end position="272"/>
    </location>
</feature>
<proteinExistence type="predicted"/>
<organism evidence="5 6">
    <name type="scientific">Legionella jordanis</name>
    <dbReference type="NCBI Taxonomy" id="456"/>
    <lineage>
        <taxon>Bacteria</taxon>
        <taxon>Pseudomonadati</taxon>
        <taxon>Pseudomonadota</taxon>
        <taxon>Gammaproteobacteria</taxon>
        <taxon>Legionellales</taxon>
        <taxon>Legionellaceae</taxon>
        <taxon>Legionella</taxon>
    </lineage>
</organism>
<dbReference type="Proteomes" id="UP000055035">
    <property type="component" value="Unassembled WGS sequence"/>
</dbReference>
<dbReference type="EMBL" id="LNYJ01000011">
    <property type="protein sequence ID" value="KTD17254.1"/>
    <property type="molecule type" value="Genomic_DNA"/>
</dbReference>
<evidence type="ECO:0000313" key="5">
    <source>
        <dbReference type="EMBL" id="KTD17254.1"/>
    </source>
</evidence>
<keyword evidence="2 5" id="KW-0238">DNA-binding</keyword>
<dbReference type="PROSITE" id="PS50043">
    <property type="entry name" value="HTH_LUXR_2"/>
    <property type="match status" value="1"/>
</dbReference>
<dbReference type="STRING" id="456.Ljor_1560"/>
<keyword evidence="6" id="KW-1185">Reference proteome</keyword>
<evidence type="ECO:0000256" key="1">
    <source>
        <dbReference type="ARBA" id="ARBA00023015"/>
    </source>
</evidence>
<dbReference type="InterPro" id="IPR036388">
    <property type="entry name" value="WH-like_DNA-bd_sf"/>
</dbReference>
<dbReference type="CDD" id="cd06170">
    <property type="entry name" value="LuxR_C_like"/>
    <property type="match status" value="1"/>
</dbReference>
<evidence type="ECO:0000259" key="4">
    <source>
        <dbReference type="PROSITE" id="PS50043"/>
    </source>
</evidence>